<evidence type="ECO:0000256" key="1">
    <source>
        <dbReference type="SAM" id="Phobius"/>
    </source>
</evidence>
<evidence type="ECO:0008006" key="3">
    <source>
        <dbReference type="Google" id="ProtNLM"/>
    </source>
</evidence>
<comment type="caution">
    <text evidence="2">The sequence shown here is derived from an EMBL/GenBank/DDBJ whole genome shotgun (WGS) entry which is preliminary data.</text>
</comment>
<feature type="transmembrane region" description="Helical" evidence="1">
    <location>
        <begin position="225"/>
        <end position="246"/>
    </location>
</feature>
<dbReference type="Pfam" id="PF04298">
    <property type="entry name" value="Zn_peptidase_2"/>
    <property type="match status" value="1"/>
</dbReference>
<proteinExistence type="predicted"/>
<dbReference type="InterPro" id="IPR007395">
    <property type="entry name" value="Zn_peptidase_2"/>
</dbReference>
<dbReference type="EMBL" id="VSSQ01033818">
    <property type="protein sequence ID" value="MPM85540.1"/>
    <property type="molecule type" value="Genomic_DNA"/>
</dbReference>
<gene>
    <name evidence="2" type="ORF">SDC9_132621</name>
</gene>
<dbReference type="AlphaFoldDB" id="A0A645D7P0"/>
<dbReference type="PANTHER" id="PTHR36434:SF1">
    <property type="entry name" value="MEMBRANE PROTEASE YUGP-RELATED"/>
    <property type="match status" value="1"/>
</dbReference>
<name>A0A645D7P0_9ZZZZ</name>
<keyword evidence="1" id="KW-1133">Transmembrane helix</keyword>
<dbReference type="PANTHER" id="PTHR36434">
    <property type="entry name" value="MEMBRANE PROTEASE YUGP-RELATED"/>
    <property type="match status" value="1"/>
</dbReference>
<protein>
    <recommendedName>
        <fullName evidence="3">Neutral zinc metallopeptidase</fullName>
    </recommendedName>
</protein>
<organism evidence="2">
    <name type="scientific">bioreactor metagenome</name>
    <dbReference type="NCBI Taxonomy" id="1076179"/>
    <lineage>
        <taxon>unclassified sequences</taxon>
        <taxon>metagenomes</taxon>
        <taxon>ecological metagenomes</taxon>
    </lineage>
</organism>
<feature type="transmembrane region" description="Helical" evidence="1">
    <location>
        <begin position="172"/>
        <end position="193"/>
    </location>
</feature>
<keyword evidence="1" id="KW-0472">Membrane</keyword>
<evidence type="ECO:0000313" key="2">
    <source>
        <dbReference type="EMBL" id="MPM85540.1"/>
    </source>
</evidence>
<reference evidence="2" key="1">
    <citation type="submission" date="2019-08" db="EMBL/GenBank/DDBJ databases">
        <authorList>
            <person name="Kucharzyk K."/>
            <person name="Murdoch R.W."/>
            <person name="Higgins S."/>
            <person name="Loffler F."/>
        </authorList>
    </citation>
    <scope>NUCLEOTIDE SEQUENCE</scope>
</reference>
<keyword evidence="1" id="KW-0812">Transmembrane</keyword>
<accession>A0A645D7P0</accession>
<sequence length="254" mass="28032">MTFAHSICRKHFAGVLRLIKNDLKYYHMSAVWFLLILIAVAGFGVQITLQNRFKKYSRIPLRNGMTGRDVAEKMLHDNGIYDVQVISVRGQLTDHYNPTNKTINLSEPVYGSNSIAAAAVAAHETGHALQHAKGYAPLKMRSALVPVVSASSRWVTWILLLGIVTVSTFPALLWMGIGLFALTTLFSFVTLPVEKNATNRALRWLSSAGVTDVSNHSQATDALRWAGYTYVVAALSSLATLLYYIMIAMSGSRR</sequence>
<feature type="transmembrane region" description="Helical" evidence="1">
    <location>
        <begin position="30"/>
        <end position="49"/>
    </location>
</feature>
<feature type="transmembrane region" description="Helical" evidence="1">
    <location>
        <begin position="143"/>
        <end position="166"/>
    </location>
</feature>